<keyword evidence="1" id="KW-1133">Transmembrane helix</keyword>
<dbReference type="PANTHER" id="PTHR15576:SF1">
    <property type="entry name" value="RIBITOL-5-PHOSPHATE XYLOSYLTRANSFERASE 1"/>
    <property type="match status" value="1"/>
</dbReference>
<reference evidence="2" key="1">
    <citation type="submission" date="2021-02" db="EMBL/GenBank/DDBJ databases">
        <authorList>
            <person name="Nowell W R."/>
        </authorList>
    </citation>
    <scope>NUCLEOTIDE SEQUENCE</scope>
</reference>
<evidence type="ECO:0000256" key="1">
    <source>
        <dbReference type="SAM" id="Phobius"/>
    </source>
</evidence>
<keyword evidence="1" id="KW-0812">Transmembrane</keyword>
<keyword evidence="1" id="KW-0472">Membrane</keyword>
<accession>A0A815D2R0</accession>
<dbReference type="EMBL" id="CAJNOJ010000209">
    <property type="protein sequence ID" value="CAF1292066.1"/>
    <property type="molecule type" value="Genomic_DNA"/>
</dbReference>
<gene>
    <name evidence="2" type="ORF">EDS130_LOCUS30141</name>
    <name evidence="3" type="ORF">XAT740_LOCUS34702</name>
</gene>
<feature type="transmembrane region" description="Helical" evidence="1">
    <location>
        <begin position="28"/>
        <end position="45"/>
    </location>
</feature>
<dbReference type="GO" id="GO:0120053">
    <property type="term" value="F:ribitol beta-1,4-xylosyltransferase activity"/>
    <property type="evidence" value="ECO:0007669"/>
    <property type="project" value="InterPro"/>
</dbReference>
<dbReference type="Proteomes" id="UP000663852">
    <property type="component" value="Unassembled WGS sequence"/>
</dbReference>
<dbReference type="EMBL" id="CAJNOR010003417">
    <property type="protein sequence ID" value="CAF1411606.1"/>
    <property type="molecule type" value="Genomic_DNA"/>
</dbReference>
<proteinExistence type="predicted"/>
<comment type="caution">
    <text evidence="2">The sequence shown here is derived from an EMBL/GenBank/DDBJ whole genome shotgun (WGS) entry which is preliminary data.</text>
</comment>
<evidence type="ECO:0000313" key="4">
    <source>
        <dbReference type="Proteomes" id="UP000663828"/>
    </source>
</evidence>
<dbReference type="Proteomes" id="UP000663828">
    <property type="component" value="Unassembled WGS sequence"/>
</dbReference>
<evidence type="ECO:0000313" key="5">
    <source>
        <dbReference type="Proteomes" id="UP000663852"/>
    </source>
</evidence>
<dbReference type="GO" id="GO:0035269">
    <property type="term" value="P:protein O-linked glycosylation via mannose"/>
    <property type="evidence" value="ECO:0007669"/>
    <property type="project" value="InterPro"/>
</dbReference>
<name>A0A815D2R0_ADIRI</name>
<sequence length="357" mass="41615">MNSIRTRTSASIKALVSSYRSGTLSRNIFIISLILFICYSYAYFLDSENLPPNTDFDITSYAALPLHVILHEEVKDLQKLYYRNIKSNRNSSYPLITGDTFRAIADHVFDELRQDKFESMHYGDVVFVKGDMFFRFFHGPFKNIDTPFVLVSHNTDSPAPGEHRLRLNDKRILAWYATNPSITFPKLYPVPIGFPNTHWSRGNSSLLLHAAEKYRRPWHNRSTLLYVNFSPFTNRYERPNALGRAKIFKNVQIIKDRISFETYLEHLGNAKFVLSPPGNGYDCHRTWEALLMGAAPVVIRSGADSLFKQLPAVVLDRWENLTERYLSSLNFRSYDNLTPTVLFARYWRQKLRKHRFH</sequence>
<evidence type="ECO:0000313" key="3">
    <source>
        <dbReference type="EMBL" id="CAF1411606.1"/>
    </source>
</evidence>
<dbReference type="OrthoDB" id="446027at2759"/>
<dbReference type="GO" id="GO:0005794">
    <property type="term" value="C:Golgi apparatus"/>
    <property type="evidence" value="ECO:0007669"/>
    <property type="project" value="TreeGrafter"/>
</dbReference>
<dbReference type="InterPro" id="IPR055286">
    <property type="entry name" value="RXYLT1-like"/>
</dbReference>
<organism evidence="2 5">
    <name type="scientific">Adineta ricciae</name>
    <name type="common">Rotifer</name>
    <dbReference type="NCBI Taxonomy" id="249248"/>
    <lineage>
        <taxon>Eukaryota</taxon>
        <taxon>Metazoa</taxon>
        <taxon>Spiralia</taxon>
        <taxon>Gnathifera</taxon>
        <taxon>Rotifera</taxon>
        <taxon>Eurotatoria</taxon>
        <taxon>Bdelloidea</taxon>
        <taxon>Adinetida</taxon>
        <taxon>Adinetidae</taxon>
        <taxon>Adineta</taxon>
    </lineage>
</organism>
<evidence type="ECO:0008006" key="6">
    <source>
        <dbReference type="Google" id="ProtNLM"/>
    </source>
</evidence>
<dbReference type="PANTHER" id="PTHR15576">
    <property type="entry name" value="RIBITOL-5-PHOSPHATE XYLOSYLTRANSFERASE 1"/>
    <property type="match status" value="1"/>
</dbReference>
<keyword evidence="4" id="KW-1185">Reference proteome</keyword>
<dbReference type="AlphaFoldDB" id="A0A815D2R0"/>
<evidence type="ECO:0000313" key="2">
    <source>
        <dbReference type="EMBL" id="CAF1292066.1"/>
    </source>
</evidence>
<protein>
    <recommendedName>
        <fullName evidence="6">Exostosin GT47 domain-containing protein</fullName>
    </recommendedName>
</protein>